<evidence type="ECO:0000256" key="6">
    <source>
        <dbReference type="SAM" id="Phobius"/>
    </source>
</evidence>
<feature type="compositionally biased region" description="Low complexity" evidence="5">
    <location>
        <begin position="543"/>
        <end position="554"/>
    </location>
</feature>
<evidence type="ECO:0000256" key="3">
    <source>
        <dbReference type="ARBA" id="ARBA00022989"/>
    </source>
</evidence>
<dbReference type="EMBL" id="BRPK01000010">
    <property type="protein sequence ID" value="GLB41574.1"/>
    <property type="molecule type" value="Genomic_DNA"/>
</dbReference>
<name>A0A9P3UNF9_LYOSH</name>
<feature type="transmembrane region" description="Helical" evidence="6">
    <location>
        <begin position="167"/>
        <end position="188"/>
    </location>
</feature>
<feature type="compositionally biased region" description="Low complexity" evidence="5">
    <location>
        <begin position="80"/>
        <end position="102"/>
    </location>
</feature>
<feature type="compositionally biased region" description="Pro residues" evidence="5">
    <location>
        <begin position="64"/>
        <end position="79"/>
    </location>
</feature>
<keyword evidence="8" id="KW-1185">Reference proteome</keyword>
<gene>
    <name evidence="7" type="ORF">LshimejAT787_1001740</name>
</gene>
<feature type="region of interest" description="Disordered" evidence="5">
    <location>
        <begin position="543"/>
        <end position="580"/>
    </location>
</feature>
<keyword evidence="3 6" id="KW-1133">Transmembrane helix</keyword>
<dbReference type="OrthoDB" id="3263296at2759"/>
<dbReference type="Proteomes" id="UP001063166">
    <property type="component" value="Unassembled WGS sequence"/>
</dbReference>
<feature type="compositionally biased region" description="Basic and acidic residues" evidence="5">
    <location>
        <begin position="555"/>
        <end position="569"/>
    </location>
</feature>
<reference evidence="7" key="1">
    <citation type="submission" date="2022-07" db="EMBL/GenBank/DDBJ databases">
        <title>The genome of Lyophyllum shimeji provides insight into the initial evolution of ectomycorrhizal fungal genome.</title>
        <authorList>
            <person name="Kobayashi Y."/>
            <person name="Shibata T."/>
            <person name="Hirakawa H."/>
            <person name="Shigenobu S."/>
            <person name="Nishiyama T."/>
            <person name="Yamada A."/>
            <person name="Hasebe M."/>
            <person name="Kawaguchi M."/>
        </authorList>
    </citation>
    <scope>NUCLEOTIDE SEQUENCE</scope>
    <source>
        <strain evidence="7">AT787</strain>
    </source>
</reference>
<evidence type="ECO:0000313" key="8">
    <source>
        <dbReference type="Proteomes" id="UP001063166"/>
    </source>
</evidence>
<feature type="compositionally biased region" description="Acidic residues" evidence="5">
    <location>
        <begin position="570"/>
        <end position="580"/>
    </location>
</feature>
<keyword evidence="2 6" id="KW-0812">Transmembrane</keyword>
<proteinExistence type="predicted"/>
<dbReference type="GO" id="GO:0071944">
    <property type="term" value="C:cell periphery"/>
    <property type="evidence" value="ECO:0007669"/>
    <property type="project" value="UniProtKB-ARBA"/>
</dbReference>
<organism evidence="7 8">
    <name type="scientific">Lyophyllum shimeji</name>
    <name type="common">Hon-shimeji</name>
    <name type="synonym">Tricholoma shimeji</name>
    <dbReference type="NCBI Taxonomy" id="47721"/>
    <lineage>
        <taxon>Eukaryota</taxon>
        <taxon>Fungi</taxon>
        <taxon>Dikarya</taxon>
        <taxon>Basidiomycota</taxon>
        <taxon>Agaricomycotina</taxon>
        <taxon>Agaricomycetes</taxon>
        <taxon>Agaricomycetidae</taxon>
        <taxon>Agaricales</taxon>
        <taxon>Tricholomatineae</taxon>
        <taxon>Lyophyllaceae</taxon>
        <taxon>Lyophyllum</taxon>
    </lineage>
</organism>
<evidence type="ECO:0000256" key="2">
    <source>
        <dbReference type="ARBA" id="ARBA00022692"/>
    </source>
</evidence>
<feature type="region of interest" description="Disordered" evidence="5">
    <location>
        <begin position="135"/>
        <end position="164"/>
    </location>
</feature>
<protein>
    <submittedName>
        <fullName evidence="7">Uncharacterized protein</fullName>
    </submittedName>
</protein>
<comment type="subcellular location">
    <subcellularLocation>
        <location evidence="1">Membrane</location>
        <topology evidence="1">Single-pass membrane protein</topology>
    </subcellularLocation>
</comment>
<evidence type="ECO:0000256" key="4">
    <source>
        <dbReference type="ARBA" id="ARBA00023136"/>
    </source>
</evidence>
<sequence>MGVHQNPQIHRRAAAKQRRLTVNEAEEALLKSLVARFSPTAVYTETDSLFTDPATNTPTDTTTTPPPLIPTTTPPPAPTTPTTTPPANTVTTSPQAQPTTTTGLPPVQQTTANTDTNVVTPPPVLVTTSPIITSPTRTFSTTGLGASTTSSAPSSTTSSSPGSGTNVGGIVGGIAGALLGLAVLVFVVRFIMKRQRDKDDNSAAAFNASDFRRSAVLMNDPPTHDETVERGFNPRPPTMIQRKLASPAPTFGTQYGAPGPYGALDGAEYGNMDQYGQYQSFAPGQVINAMSPPVSATSAHPMYHNPAYGQSPFSPIGSPVSAMGPGYDGGPAPVLTRQPSSATQPSRQLSAGSVHGQPYPDQANLSAPNEYVDLDRSSVTPFQAAQYAEISQRLNTPVPAGLDTPAVAQFVQSGNGGAPPVPANDSSSPFADPVPFIPAALLAGGGAAANTRPTSADSVTQALDNFPAPPSPAHSTRVDLAPPMLPEIKLESRVASYDFPTSVRESPLDNVTKDFMKSPLGSQFPATPSPLASSFEIASPPAAATSYPAAPVPEVKAEAKQEQKKRPDTVYDDDDAYGGI</sequence>
<evidence type="ECO:0000256" key="5">
    <source>
        <dbReference type="SAM" id="MobiDB-lite"/>
    </source>
</evidence>
<dbReference type="GO" id="GO:0016020">
    <property type="term" value="C:membrane"/>
    <property type="evidence" value="ECO:0007669"/>
    <property type="project" value="UniProtKB-SubCell"/>
</dbReference>
<dbReference type="PANTHER" id="PTHR15549">
    <property type="entry name" value="PAIRED IMMUNOGLOBULIN-LIKE TYPE 2 RECEPTOR"/>
    <property type="match status" value="1"/>
</dbReference>
<dbReference type="InterPro" id="IPR051694">
    <property type="entry name" value="Immunoregulatory_rcpt-like"/>
</dbReference>
<evidence type="ECO:0000256" key="1">
    <source>
        <dbReference type="ARBA" id="ARBA00004167"/>
    </source>
</evidence>
<comment type="caution">
    <text evidence="7">The sequence shown here is derived from an EMBL/GenBank/DDBJ whole genome shotgun (WGS) entry which is preliminary data.</text>
</comment>
<feature type="compositionally biased region" description="Low complexity" evidence="5">
    <location>
        <begin position="110"/>
        <end position="123"/>
    </location>
</feature>
<feature type="compositionally biased region" description="Polar residues" evidence="5">
    <location>
        <begin position="337"/>
        <end position="351"/>
    </location>
</feature>
<keyword evidence="4 6" id="KW-0472">Membrane</keyword>
<feature type="region of interest" description="Disordered" evidence="5">
    <location>
        <begin position="216"/>
        <end position="236"/>
    </location>
</feature>
<dbReference type="AlphaFoldDB" id="A0A9P3UNF9"/>
<feature type="region of interest" description="Disordered" evidence="5">
    <location>
        <begin position="325"/>
        <end position="361"/>
    </location>
</feature>
<feature type="compositionally biased region" description="Low complexity" evidence="5">
    <location>
        <begin position="51"/>
        <end position="63"/>
    </location>
</feature>
<feature type="region of interest" description="Disordered" evidence="5">
    <location>
        <begin position="48"/>
        <end position="123"/>
    </location>
</feature>
<evidence type="ECO:0000313" key="7">
    <source>
        <dbReference type="EMBL" id="GLB41574.1"/>
    </source>
</evidence>
<accession>A0A9P3UNF9</accession>